<organism evidence="7 8">
    <name type="scientific">Crotalaria pallida</name>
    <name type="common">Smooth rattlebox</name>
    <name type="synonym">Crotalaria striata</name>
    <dbReference type="NCBI Taxonomy" id="3830"/>
    <lineage>
        <taxon>Eukaryota</taxon>
        <taxon>Viridiplantae</taxon>
        <taxon>Streptophyta</taxon>
        <taxon>Embryophyta</taxon>
        <taxon>Tracheophyta</taxon>
        <taxon>Spermatophyta</taxon>
        <taxon>Magnoliopsida</taxon>
        <taxon>eudicotyledons</taxon>
        <taxon>Gunneridae</taxon>
        <taxon>Pentapetalae</taxon>
        <taxon>rosids</taxon>
        <taxon>fabids</taxon>
        <taxon>Fabales</taxon>
        <taxon>Fabaceae</taxon>
        <taxon>Papilionoideae</taxon>
        <taxon>50 kb inversion clade</taxon>
        <taxon>genistoids sensu lato</taxon>
        <taxon>core genistoids</taxon>
        <taxon>Crotalarieae</taxon>
        <taxon>Crotalaria</taxon>
    </lineage>
</organism>
<evidence type="ECO:0000256" key="3">
    <source>
        <dbReference type="ARBA" id="ARBA00022833"/>
    </source>
</evidence>
<gene>
    <name evidence="7" type="ORF">RIF29_28302</name>
</gene>
<dbReference type="EMBL" id="JAYWIO010000005">
    <property type="protein sequence ID" value="KAK7261975.1"/>
    <property type="molecule type" value="Genomic_DNA"/>
</dbReference>
<dbReference type="GO" id="GO:0031490">
    <property type="term" value="F:chromatin DNA binding"/>
    <property type="evidence" value="ECO:0007669"/>
    <property type="project" value="InterPro"/>
</dbReference>
<keyword evidence="1" id="KW-0479">Metal-binding</keyword>
<keyword evidence="8" id="KW-1185">Reference proteome</keyword>
<evidence type="ECO:0000256" key="1">
    <source>
        <dbReference type="ARBA" id="ARBA00022723"/>
    </source>
</evidence>
<evidence type="ECO:0000313" key="8">
    <source>
        <dbReference type="Proteomes" id="UP001372338"/>
    </source>
</evidence>
<feature type="domain" description="GRF-type" evidence="6">
    <location>
        <begin position="183"/>
        <end position="230"/>
    </location>
</feature>
<keyword evidence="5" id="KW-0812">Transmembrane</keyword>
<sequence length="322" mass="36795">MKESYLPELNEMYRKVASTLLQHDSNPQQPETDQLERLKVYKMMLERIITFLQVSKSNILPIFKEKLGSYEKQIINLININRPRKAMSSLQPVQLPPAHMHSMSQPQSQVTQVQSHENQMNSQSQTANIQNSVATMQQNNMANQALLEEVKVNQRLIYTVVDISDEDVDPTKSSGGNNTIPTCDCKEKPKAVLRTATTTENLGKRFWGCRHYKKGVEGSGCGFFMWFRDDSIDERDFVIASQRRKIVKLQTALASTRRWLELLITIICLAIASSSSIHLHFILFYSSARYCFSNSQLSLCIGALTNHLSLSFLRSFEFDGYQ</sequence>
<dbReference type="GO" id="GO:0008270">
    <property type="term" value="F:zinc ion binding"/>
    <property type="evidence" value="ECO:0007669"/>
    <property type="project" value="UniProtKB-KW"/>
</dbReference>
<comment type="caution">
    <text evidence="7">The sequence shown here is derived from an EMBL/GenBank/DDBJ whole genome shotgun (WGS) entry which is preliminary data.</text>
</comment>
<dbReference type="GO" id="GO:0003713">
    <property type="term" value="F:transcription coactivator activity"/>
    <property type="evidence" value="ECO:0007669"/>
    <property type="project" value="InterPro"/>
</dbReference>
<evidence type="ECO:0000256" key="2">
    <source>
        <dbReference type="ARBA" id="ARBA00022771"/>
    </source>
</evidence>
<reference evidence="7 8" key="1">
    <citation type="submission" date="2024-01" db="EMBL/GenBank/DDBJ databases">
        <title>The genomes of 5 underutilized Papilionoideae crops provide insights into root nodulation and disease resistanc.</title>
        <authorList>
            <person name="Yuan L."/>
        </authorList>
    </citation>
    <scope>NUCLEOTIDE SEQUENCE [LARGE SCALE GENOMIC DNA]</scope>
    <source>
        <strain evidence="7">ZHUSHIDOU_FW_LH</strain>
        <tissue evidence="7">Leaf</tissue>
    </source>
</reference>
<evidence type="ECO:0000313" key="7">
    <source>
        <dbReference type="EMBL" id="KAK7261975.1"/>
    </source>
</evidence>
<protein>
    <recommendedName>
        <fullName evidence="6">GRF-type domain-containing protein</fullName>
    </recommendedName>
</protein>
<keyword evidence="5" id="KW-1133">Transmembrane helix</keyword>
<dbReference type="InterPro" id="IPR010666">
    <property type="entry name" value="Znf_GRF"/>
</dbReference>
<evidence type="ECO:0000259" key="6">
    <source>
        <dbReference type="PROSITE" id="PS51999"/>
    </source>
</evidence>
<dbReference type="PANTHER" id="PTHR33137:SF4">
    <property type="entry name" value="MEDIATOR OF RNA POLYMERASE II TRANSCRIPTION SUBUNIT 15A-RELATED"/>
    <property type="match status" value="1"/>
</dbReference>
<evidence type="ECO:0000256" key="4">
    <source>
        <dbReference type="PROSITE-ProRule" id="PRU01343"/>
    </source>
</evidence>
<name>A0AAN9EVH2_CROPI</name>
<dbReference type="AlphaFoldDB" id="A0AAN9EVH2"/>
<accession>A0AAN9EVH2</accession>
<dbReference type="Proteomes" id="UP001372338">
    <property type="component" value="Unassembled WGS sequence"/>
</dbReference>
<dbReference type="PANTHER" id="PTHR33137">
    <property type="entry name" value="MEDIATOR OF RNA POLYMERASE II TRANSCRIPTION SUBUNIT 15A-RELATED"/>
    <property type="match status" value="1"/>
</dbReference>
<proteinExistence type="predicted"/>
<keyword evidence="5" id="KW-0472">Membrane</keyword>
<feature type="transmembrane region" description="Helical" evidence="5">
    <location>
        <begin position="259"/>
        <end position="285"/>
    </location>
</feature>
<evidence type="ECO:0000256" key="5">
    <source>
        <dbReference type="SAM" id="Phobius"/>
    </source>
</evidence>
<dbReference type="InterPro" id="IPR044661">
    <property type="entry name" value="MED15a/b/c-like"/>
</dbReference>
<keyword evidence="3" id="KW-0862">Zinc</keyword>
<keyword evidence="2 4" id="KW-0863">Zinc-finger</keyword>
<dbReference type="PROSITE" id="PS51999">
    <property type="entry name" value="ZF_GRF"/>
    <property type="match status" value="1"/>
</dbReference>